<gene>
    <name evidence="2" type="ORF">IG616_19160</name>
</gene>
<comment type="caution">
    <text evidence="2">The sequence shown here is derived from an EMBL/GenBank/DDBJ whole genome shotgun (WGS) entry which is preliminary data.</text>
</comment>
<dbReference type="Pfam" id="PF13472">
    <property type="entry name" value="Lipase_GDSL_2"/>
    <property type="match status" value="1"/>
</dbReference>
<sequence length="212" mass="23391">MPQIDMFPPPTEVGSTLYGDDVEAIIRRIVRQGRPEDAIAFYGSSSFLHWTRLCEDLGTTRVVNLGFGGGTYATALHYFDRLLVPLKPARIVLYFGENDISNDGLTAESTYARFKMLIARITASLGKIPVFCLSTKQSPGKWIYAGEVSDLNQRIAAACETIDHLHFVDVGSALIGENGKPMSRYFIADKVHINDGGYAMWARILKSTPGLL</sequence>
<accession>A0ABR9CS12</accession>
<dbReference type="PANTHER" id="PTHR30383">
    <property type="entry name" value="THIOESTERASE 1/PROTEASE 1/LYSOPHOSPHOLIPASE L1"/>
    <property type="match status" value="1"/>
</dbReference>
<evidence type="ECO:0000313" key="2">
    <source>
        <dbReference type="EMBL" id="MBD8893672.1"/>
    </source>
</evidence>
<evidence type="ECO:0000313" key="3">
    <source>
        <dbReference type="Proteomes" id="UP000632063"/>
    </source>
</evidence>
<dbReference type="SUPFAM" id="SSF52266">
    <property type="entry name" value="SGNH hydrolase"/>
    <property type="match status" value="1"/>
</dbReference>
<organism evidence="2 3">
    <name type="scientific">Roseibium litorale</name>
    <dbReference type="NCBI Taxonomy" id="2803841"/>
    <lineage>
        <taxon>Bacteria</taxon>
        <taxon>Pseudomonadati</taxon>
        <taxon>Pseudomonadota</taxon>
        <taxon>Alphaproteobacteria</taxon>
        <taxon>Hyphomicrobiales</taxon>
        <taxon>Stappiaceae</taxon>
        <taxon>Roseibium</taxon>
    </lineage>
</organism>
<proteinExistence type="predicted"/>
<feature type="domain" description="SGNH hydrolase-type esterase" evidence="1">
    <location>
        <begin position="43"/>
        <end position="199"/>
    </location>
</feature>
<dbReference type="InterPro" id="IPR051532">
    <property type="entry name" value="Ester_Hydrolysis_Enzymes"/>
</dbReference>
<dbReference type="RefSeq" id="WP_192149888.1">
    <property type="nucleotide sequence ID" value="NZ_JACYXI010000014.1"/>
</dbReference>
<dbReference type="InterPro" id="IPR036514">
    <property type="entry name" value="SGNH_hydro_sf"/>
</dbReference>
<dbReference type="Proteomes" id="UP000632063">
    <property type="component" value="Unassembled WGS sequence"/>
</dbReference>
<reference evidence="2 3" key="2">
    <citation type="journal article" date="2021" name="Int. J. Syst. Evol. Microbiol.">
        <title>Roseibium litorale sp. nov., isolated from a tidal flat sediment and proposal for the reclassification of Labrenzia polysiphoniae as Roseibium polysiphoniae comb. nov.</title>
        <authorList>
            <person name="Liu Y."/>
            <person name="Pei T."/>
            <person name="Du J."/>
            <person name="Chao M."/>
            <person name="Deng M.R."/>
            <person name="Zhu H."/>
        </authorList>
    </citation>
    <scope>NUCLEOTIDE SEQUENCE [LARGE SCALE GENOMIC DNA]</scope>
    <source>
        <strain evidence="2 3">4C16A</strain>
    </source>
</reference>
<dbReference type="Gene3D" id="3.40.50.1110">
    <property type="entry name" value="SGNH hydrolase"/>
    <property type="match status" value="1"/>
</dbReference>
<evidence type="ECO:0000259" key="1">
    <source>
        <dbReference type="Pfam" id="PF13472"/>
    </source>
</evidence>
<keyword evidence="3" id="KW-1185">Reference proteome</keyword>
<reference evidence="3" key="1">
    <citation type="submission" date="2020-09" db="EMBL/GenBank/DDBJ databases">
        <title>The genome sequence of strain Labrenzia suaedae 4C16A.</title>
        <authorList>
            <person name="Liu Y."/>
        </authorList>
    </citation>
    <scope>NUCLEOTIDE SEQUENCE [LARGE SCALE GENOMIC DNA]</scope>
    <source>
        <strain evidence="3">4C16A</strain>
    </source>
</reference>
<name>A0ABR9CS12_9HYPH</name>
<dbReference type="InterPro" id="IPR013830">
    <property type="entry name" value="SGNH_hydro"/>
</dbReference>
<protein>
    <submittedName>
        <fullName evidence="2">Lysophospholipase</fullName>
    </submittedName>
</protein>
<dbReference type="EMBL" id="JACYXI010000014">
    <property type="protein sequence ID" value="MBD8893672.1"/>
    <property type="molecule type" value="Genomic_DNA"/>
</dbReference>